<dbReference type="InterPro" id="IPR011990">
    <property type="entry name" value="TPR-like_helical_dom_sf"/>
</dbReference>
<dbReference type="Gene3D" id="1.25.40.10">
    <property type="entry name" value="Tetratricopeptide repeat domain"/>
    <property type="match status" value="1"/>
</dbReference>
<evidence type="ECO:0008006" key="2">
    <source>
        <dbReference type="Google" id="ProtNLM"/>
    </source>
</evidence>
<evidence type="ECO:0000313" key="1">
    <source>
        <dbReference type="EMBL" id="CEA07538.1"/>
    </source>
</evidence>
<dbReference type="AlphaFoldDB" id="A0A078MJJ9"/>
<organism evidence="1">
    <name type="scientific">Arthrobacter saudimassiliensis</name>
    <dbReference type="NCBI Taxonomy" id="1461584"/>
    <lineage>
        <taxon>Bacteria</taxon>
        <taxon>Bacillati</taxon>
        <taxon>Actinomycetota</taxon>
        <taxon>Actinomycetes</taxon>
        <taxon>Micrococcales</taxon>
        <taxon>Micrococcaceae</taxon>
        <taxon>Arthrobacter</taxon>
    </lineage>
</organism>
<accession>A0A078MJJ9</accession>
<protein>
    <recommendedName>
        <fullName evidence="2">Tetratricopeptide repeat</fullName>
    </recommendedName>
</protein>
<sequence>MAMGDQTDFVAYEFRATEAWKRRDYELAVSAAAAGASEALSAGSSEGAARLLLLQAQVEFDTGQYDHVLEAVEALLALGVDDASLRMQAQKYKALVLQTTGHMEEAVAVARESIAEAYRDPVGRRQSMDLHWVLIAVLAESGRLAEAWDASLELADLAEGSVDQQAAGKSYWAVGNTAFLTGRIEEAEHFHRLAAENLSRHRDVNGWALFNKASANMRLHSGLVNEKTLDCIVRAELAISVTGGNARDQLEVALLRAHWDILSGAPKESLKRLDELQLAKRDVPDLVTAEWWYLRALATEYLGDSQDAALMAANAVEIYRNNGAEIQLMRAQELLDRSSGVES</sequence>
<reference evidence="1" key="1">
    <citation type="submission" date="2014-07" db="EMBL/GenBank/DDBJ databases">
        <authorList>
            <person name="Urmite Genomes Urmite Genomes"/>
        </authorList>
    </citation>
    <scope>NUCLEOTIDE SEQUENCE</scope>
    <source>
        <strain evidence="1">11W110_air</strain>
    </source>
</reference>
<dbReference type="PATRIC" id="fig|1461584.3.peg.846"/>
<name>A0A078MJJ9_9MICC</name>
<dbReference type="EMBL" id="LN483070">
    <property type="protein sequence ID" value="CEA07538.1"/>
    <property type="molecule type" value="Genomic_DNA"/>
</dbReference>
<proteinExistence type="predicted"/>
<dbReference type="SUPFAM" id="SSF48452">
    <property type="entry name" value="TPR-like"/>
    <property type="match status" value="2"/>
</dbReference>
<gene>
    <name evidence="1" type="ORF">BN1051_00853</name>
</gene>